<proteinExistence type="predicted"/>
<dbReference type="Gene3D" id="3.30.70.3040">
    <property type="match status" value="1"/>
</dbReference>
<dbReference type="PANTHER" id="PTHR47755">
    <property type="entry name" value="CELL DIVISION PROTEIN FTSX"/>
    <property type="match status" value="1"/>
</dbReference>
<protein>
    <submittedName>
        <fullName evidence="3">Cell division protein FtsX</fullName>
    </submittedName>
</protein>
<keyword evidence="1" id="KW-0812">Transmembrane</keyword>
<comment type="caution">
    <text evidence="3">The sequence shown here is derived from an EMBL/GenBank/DDBJ whole genome shotgun (WGS) entry which is preliminary data.</text>
</comment>
<dbReference type="Pfam" id="PF18075">
    <property type="entry name" value="FtsX_ECD"/>
    <property type="match status" value="1"/>
</dbReference>
<keyword evidence="3" id="KW-0132">Cell division</keyword>
<organism evidence="3 4">
    <name type="scientific">Cohnella cellulosilytica</name>
    <dbReference type="NCBI Taxonomy" id="986710"/>
    <lineage>
        <taxon>Bacteria</taxon>
        <taxon>Bacillati</taxon>
        <taxon>Bacillota</taxon>
        <taxon>Bacilli</taxon>
        <taxon>Bacillales</taxon>
        <taxon>Paenibacillaceae</taxon>
        <taxon>Cohnella</taxon>
    </lineage>
</organism>
<dbReference type="PANTHER" id="PTHR47755:SF1">
    <property type="entry name" value="CELL DIVISION PROTEIN FTSX"/>
    <property type="match status" value="1"/>
</dbReference>
<keyword evidence="4" id="KW-1185">Reference proteome</keyword>
<dbReference type="InterPro" id="IPR040690">
    <property type="entry name" value="FtsX_ECD"/>
</dbReference>
<dbReference type="InterPro" id="IPR004513">
    <property type="entry name" value="FtsX"/>
</dbReference>
<evidence type="ECO:0000313" key="4">
    <source>
        <dbReference type="Proteomes" id="UP001596378"/>
    </source>
</evidence>
<keyword evidence="3" id="KW-0131">Cell cycle</keyword>
<dbReference type="RefSeq" id="WP_378047705.1">
    <property type="nucleotide sequence ID" value="NZ_JBHMDN010000015.1"/>
</dbReference>
<evidence type="ECO:0000313" key="3">
    <source>
        <dbReference type="EMBL" id="MFC7151239.1"/>
    </source>
</evidence>
<accession>A0ABW2FGD5</accession>
<keyword evidence="1" id="KW-1133">Transmembrane helix</keyword>
<dbReference type="Proteomes" id="UP001596378">
    <property type="component" value="Unassembled WGS sequence"/>
</dbReference>
<feature type="transmembrane region" description="Helical" evidence="1">
    <location>
        <begin position="169"/>
        <end position="191"/>
    </location>
</feature>
<gene>
    <name evidence="3" type="ORF">ACFQMJ_22105</name>
</gene>
<dbReference type="GO" id="GO:0051301">
    <property type="term" value="P:cell division"/>
    <property type="evidence" value="ECO:0007669"/>
    <property type="project" value="UniProtKB-KW"/>
</dbReference>
<keyword evidence="1" id="KW-0472">Membrane</keyword>
<evidence type="ECO:0000256" key="1">
    <source>
        <dbReference type="SAM" id="Phobius"/>
    </source>
</evidence>
<dbReference type="EMBL" id="JBHTAI010000015">
    <property type="protein sequence ID" value="MFC7151239.1"/>
    <property type="molecule type" value="Genomic_DNA"/>
</dbReference>
<reference evidence="4" key="1">
    <citation type="journal article" date="2019" name="Int. J. Syst. Evol. Microbiol.">
        <title>The Global Catalogue of Microorganisms (GCM) 10K type strain sequencing project: providing services to taxonomists for standard genome sequencing and annotation.</title>
        <authorList>
            <consortium name="The Broad Institute Genomics Platform"/>
            <consortium name="The Broad Institute Genome Sequencing Center for Infectious Disease"/>
            <person name="Wu L."/>
            <person name="Ma J."/>
        </authorList>
    </citation>
    <scope>NUCLEOTIDE SEQUENCE [LARGE SCALE GENOMIC DNA]</scope>
    <source>
        <strain evidence="4">KCTC 12907</strain>
    </source>
</reference>
<name>A0ABW2FGD5_9BACL</name>
<feature type="transmembrane region" description="Helical" evidence="1">
    <location>
        <begin position="21"/>
        <end position="42"/>
    </location>
</feature>
<feature type="domain" description="FtsX extracellular" evidence="2">
    <location>
        <begin position="67"/>
        <end position="147"/>
    </location>
</feature>
<feature type="transmembrane region" description="Helical" evidence="1">
    <location>
        <begin position="259"/>
        <end position="283"/>
    </location>
</feature>
<sequence>MREAGYFAREAGLGMARNWRATAAAGLLLFLAILFLSFAVWLRSGFADLYDYVEDQLTMKLYVAEGYEADKVAEAIVDMSVVERADKVTGEEQLAALARFFQDKPRLLEAFSEDGAIPDSIALQLAPGTDYAQLAAAFGEMDGIEKVVYPQALAEQAAKWASFARQYGLLLLALFAAAGFLTVFLAIRLALLQRSREIRLKLLLGASPHLVAMQYALEGLGMGLLGGAPAAAVSAVGYEALAAACREQWPAVFAGMTGATASTLTVLLAVGPLFGLLAAYTAVRGWIRHAA</sequence>
<evidence type="ECO:0000259" key="2">
    <source>
        <dbReference type="Pfam" id="PF18075"/>
    </source>
</evidence>